<protein>
    <submittedName>
        <fullName evidence="2">Uncharacterized protein</fullName>
    </submittedName>
</protein>
<keyword evidence="3" id="KW-1185">Reference proteome</keyword>
<comment type="caution">
    <text evidence="2">The sequence shown here is derived from an EMBL/GenBank/DDBJ whole genome shotgun (WGS) entry which is preliminary data.</text>
</comment>
<dbReference type="AlphaFoldDB" id="A0A4S4MSY6"/>
<evidence type="ECO:0000256" key="1">
    <source>
        <dbReference type="SAM" id="MobiDB-lite"/>
    </source>
</evidence>
<dbReference type="OrthoDB" id="2593559at2759"/>
<proteinExistence type="predicted"/>
<sequence>MIIDKLESPTSNEAPAFPEKSDQFTPDLAPVEPQLRPPVASGSGAYAPPSELPPPYVVRSNPVVDELRPRAEPSRANSHLQPVAEQEVNHLVLESKNTPISGSYLLNCELPSTFPPRARRKVALDSRNKKLFHKDPPPPTASVRTRHGDIKLNLATAGPTESLNKAHVQVSTRNAKVHVNVHSLQENKHICLEVSTRDGE</sequence>
<name>A0A4S4MSY6_9APHY</name>
<reference evidence="2 3" key="1">
    <citation type="submission" date="2019-02" db="EMBL/GenBank/DDBJ databases">
        <title>Genome sequencing of the rare red list fungi Antrodiella citrinella (Flaviporus citrinellus).</title>
        <authorList>
            <person name="Buettner E."/>
            <person name="Kellner H."/>
        </authorList>
    </citation>
    <scope>NUCLEOTIDE SEQUENCE [LARGE SCALE GENOMIC DNA]</scope>
    <source>
        <strain evidence="2 3">DSM 108506</strain>
    </source>
</reference>
<feature type="region of interest" description="Disordered" evidence="1">
    <location>
        <begin position="1"/>
        <end position="60"/>
    </location>
</feature>
<evidence type="ECO:0000313" key="3">
    <source>
        <dbReference type="Proteomes" id="UP000308730"/>
    </source>
</evidence>
<organism evidence="2 3">
    <name type="scientific">Antrodiella citrinella</name>
    <dbReference type="NCBI Taxonomy" id="2447956"/>
    <lineage>
        <taxon>Eukaryota</taxon>
        <taxon>Fungi</taxon>
        <taxon>Dikarya</taxon>
        <taxon>Basidiomycota</taxon>
        <taxon>Agaricomycotina</taxon>
        <taxon>Agaricomycetes</taxon>
        <taxon>Polyporales</taxon>
        <taxon>Steccherinaceae</taxon>
        <taxon>Antrodiella</taxon>
    </lineage>
</organism>
<dbReference type="Proteomes" id="UP000308730">
    <property type="component" value="Unassembled WGS sequence"/>
</dbReference>
<accession>A0A4S4MSY6</accession>
<evidence type="ECO:0000313" key="2">
    <source>
        <dbReference type="EMBL" id="THH29284.1"/>
    </source>
</evidence>
<gene>
    <name evidence="2" type="ORF">EUX98_g4907</name>
</gene>
<dbReference type="EMBL" id="SGPM01000131">
    <property type="protein sequence ID" value="THH29284.1"/>
    <property type="molecule type" value="Genomic_DNA"/>
</dbReference>